<dbReference type="GO" id="GO:0000774">
    <property type="term" value="F:adenyl-nucleotide exchange factor activity"/>
    <property type="evidence" value="ECO:0007669"/>
    <property type="project" value="InterPro"/>
</dbReference>
<dbReference type="RefSeq" id="WP_082350989.1">
    <property type="nucleotide sequence ID" value="NZ_CP010802.1"/>
</dbReference>
<dbReference type="GO" id="GO:0042803">
    <property type="term" value="F:protein homodimerization activity"/>
    <property type="evidence" value="ECO:0007669"/>
    <property type="project" value="InterPro"/>
</dbReference>
<name>A0A0M4DEY5_9BACT</name>
<evidence type="ECO:0000256" key="7">
    <source>
        <dbReference type="ARBA" id="ARBA00053401"/>
    </source>
</evidence>
<dbReference type="SUPFAM" id="SSF58014">
    <property type="entry name" value="Coiled-coil domain of nucleotide exchange factor GrpE"/>
    <property type="match status" value="1"/>
</dbReference>
<dbReference type="HAMAP" id="MF_01151">
    <property type="entry name" value="GrpE"/>
    <property type="match status" value="1"/>
</dbReference>
<dbReference type="Pfam" id="PF01025">
    <property type="entry name" value="GrpE"/>
    <property type="match status" value="1"/>
</dbReference>
<evidence type="ECO:0000313" key="16">
    <source>
        <dbReference type="Proteomes" id="UP000057158"/>
    </source>
</evidence>
<dbReference type="AlphaFoldDB" id="A0A0M4DEY5"/>
<dbReference type="PROSITE" id="PS01071">
    <property type="entry name" value="GRPE"/>
    <property type="match status" value="1"/>
</dbReference>
<keyword evidence="16" id="KW-1185">Reference proteome</keyword>
<dbReference type="GO" id="GO:0006457">
    <property type="term" value="P:protein folding"/>
    <property type="evidence" value="ECO:0007669"/>
    <property type="project" value="InterPro"/>
</dbReference>
<dbReference type="FunFam" id="2.30.22.10:FF:000001">
    <property type="entry name" value="Protein GrpE"/>
    <property type="match status" value="1"/>
</dbReference>
<dbReference type="InterPro" id="IPR013805">
    <property type="entry name" value="GrpE_CC"/>
</dbReference>
<dbReference type="PANTHER" id="PTHR21237">
    <property type="entry name" value="GRPE PROTEIN"/>
    <property type="match status" value="1"/>
</dbReference>
<dbReference type="GO" id="GO:0005829">
    <property type="term" value="C:cytosol"/>
    <property type="evidence" value="ECO:0007669"/>
    <property type="project" value="TreeGrafter"/>
</dbReference>
<dbReference type="Proteomes" id="UP000057158">
    <property type="component" value="Chromosome"/>
</dbReference>
<evidence type="ECO:0000256" key="8">
    <source>
        <dbReference type="ARBA" id="ARBA00072274"/>
    </source>
</evidence>
<evidence type="ECO:0000256" key="3">
    <source>
        <dbReference type="ARBA" id="ARBA00011738"/>
    </source>
</evidence>
<keyword evidence="4 10" id="KW-0963">Cytoplasm</keyword>
<evidence type="ECO:0000313" key="15">
    <source>
        <dbReference type="EMBL" id="ALC14982.1"/>
    </source>
</evidence>
<keyword evidence="13" id="KW-0175">Coiled coil</keyword>
<feature type="region of interest" description="Disordered" evidence="14">
    <location>
        <begin position="1"/>
        <end position="35"/>
    </location>
</feature>
<dbReference type="SUPFAM" id="SSF51064">
    <property type="entry name" value="Head domain of nucleotide exchange factor GrpE"/>
    <property type="match status" value="1"/>
</dbReference>
<comment type="subcellular location">
    <subcellularLocation>
        <location evidence="1 10">Cytoplasm</location>
    </subcellularLocation>
</comment>
<evidence type="ECO:0000256" key="9">
    <source>
        <dbReference type="ARBA" id="ARBA00076414"/>
    </source>
</evidence>
<evidence type="ECO:0000256" key="14">
    <source>
        <dbReference type="SAM" id="MobiDB-lite"/>
    </source>
</evidence>
<accession>A0A0M4DEY5</accession>
<evidence type="ECO:0000256" key="13">
    <source>
        <dbReference type="SAM" id="Coils"/>
    </source>
</evidence>
<comment type="subunit">
    <text evidence="3 10">Homodimer.</text>
</comment>
<gene>
    <name evidence="10 15" type="primary">grpE</name>
    <name evidence="15" type="ORF">DSOUD_0182</name>
</gene>
<evidence type="ECO:0000256" key="10">
    <source>
        <dbReference type="HAMAP-Rule" id="MF_01151"/>
    </source>
</evidence>
<keyword evidence="6 10" id="KW-0143">Chaperone</keyword>
<comment type="similarity">
    <text evidence="2 10 12">Belongs to the GrpE family.</text>
</comment>
<evidence type="ECO:0000256" key="1">
    <source>
        <dbReference type="ARBA" id="ARBA00004496"/>
    </source>
</evidence>
<reference evidence="15 16" key="1">
    <citation type="submission" date="2015-07" db="EMBL/GenBank/DDBJ databases">
        <title>Isolation and Genomic Characterization of a Novel Halophilic Metal-Reducing Deltaproteobacterium from the Deep Subsurface.</title>
        <authorList>
            <person name="Badalamenti J.P."/>
            <person name="Summers Z.M."/>
            <person name="Gralnick J.A."/>
            <person name="Bond D.R."/>
        </authorList>
    </citation>
    <scope>NUCLEOTIDE SEQUENCE [LARGE SCALE GENOMIC DNA]</scope>
    <source>
        <strain evidence="15 16">WTL</strain>
    </source>
</reference>
<keyword evidence="5 10" id="KW-0346">Stress response</keyword>
<comment type="function">
    <text evidence="7 10 11">Participates actively in the response to hyperosmotic and heat shock by preventing the aggregation of stress-denatured proteins, in association with DnaK and GrpE. It is the nucleotide exchange factor for DnaK and may function as a thermosensor. Unfolded proteins bind initially to DnaJ; upon interaction with the DnaJ-bound protein, DnaK hydrolyzes its bound ATP, resulting in the formation of a stable complex. GrpE releases ADP from DnaK; ATP binding to DnaK triggers the release of the substrate protein, thus completing the reaction cycle. Several rounds of ATP-dependent interactions between DnaJ, DnaK and GrpE are required for fully efficient folding.</text>
</comment>
<evidence type="ECO:0000256" key="5">
    <source>
        <dbReference type="ARBA" id="ARBA00023016"/>
    </source>
</evidence>
<evidence type="ECO:0000256" key="6">
    <source>
        <dbReference type="ARBA" id="ARBA00023186"/>
    </source>
</evidence>
<dbReference type="InterPro" id="IPR000740">
    <property type="entry name" value="GrpE"/>
</dbReference>
<dbReference type="PATRIC" id="fig|1603606.3.peg.203"/>
<sequence length="195" mass="21880">MAKKNKHEQEEPSLQGEELPAETAEVEVLPAEPTPDETLAALRQEADQNRDLYLRARADLENYRKRAQRDKEDLARFANENILREILPVLDNLERAVEHAGKDDNARGSLLEGVQMTVDMFGRLIERFGVVPITTVGETFDPSRHEAVGQIESAEHPPNTVVQELQRGYLLNDRLLRPAMVMVAKAPSPPPEAAE</sequence>
<dbReference type="GO" id="GO:0051087">
    <property type="term" value="F:protein-folding chaperone binding"/>
    <property type="evidence" value="ECO:0007669"/>
    <property type="project" value="InterPro"/>
</dbReference>
<protein>
    <recommendedName>
        <fullName evidence="8 10">Protein GrpE</fullName>
    </recommendedName>
    <alternativeName>
        <fullName evidence="9 10">HSP-70 cofactor</fullName>
    </alternativeName>
</protein>
<dbReference type="EMBL" id="CP010802">
    <property type="protein sequence ID" value="ALC14982.1"/>
    <property type="molecule type" value="Genomic_DNA"/>
</dbReference>
<proteinExistence type="inferred from homology"/>
<dbReference type="CDD" id="cd00446">
    <property type="entry name" value="GrpE"/>
    <property type="match status" value="1"/>
</dbReference>
<dbReference type="InterPro" id="IPR009012">
    <property type="entry name" value="GrpE_head"/>
</dbReference>
<feature type="coiled-coil region" evidence="13">
    <location>
        <begin position="53"/>
        <end position="80"/>
    </location>
</feature>
<evidence type="ECO:0000256" key="4">
    <source>
        <dbReference type="ARBA" id="ARBA00022490"/>
    </source>
</evidence>
<dbReference type="GO" id="GO:0051082">
    <property type="term" value="F:unfolded protein binding"/>
    <property type="evidence" value="ECO:0007669"/>
    <property type="project" value="TreeGrafter"/>
</dbReference>
<dbReference type="NCBIfam" id="NF010738">
    <property type="entry name" value="PRK14140.1"/>
    <property type="match status" value="1"/>
</dbReference>
<evidence type="ECO:0000256" key="11">
    <source>
        <dbReference type="RuleBase" id="RU000639"/>
    </source>
</evidence>
<dbReference type="Gene3D" id="3.90.20.20">
    <property type="match status" value="1"/>
</dbReference>
<dbReference type="PANTHER" id="PTHR21237:SF23">
    <property type="entry name" value="GRPE PROTEIN HOMOLOG, MITOCHONDRIAL"/>
    <property type="match status" value="1"/>
</dbReference>
<dbReference type="KEGG" id="des:DSOUD_0182"/>
<dbReference type="NCBIfam" id="NF010748">
    <property type="entry name" value="PRK14150.1"/>
    <property type="match status" value="1"/>
</dbReference>
<dbReference type="Gene3D" id="2.30.22.10">
    <property type="entry name" value="Head domain of nucleotide exchange factor GrpE"/>
    <property type="match status" value="1"/>
</dbReference>
<evidence type="ECO:0000256" key="2">
    <source>
        <dbReference type="ARBA" id="ARBA00009054"/>
    </source>
</evidence>
<dbReference type="STRING" id="1603606.DSOUD_0182"/>
<organism evidence="15 16">
    <name type="scientific">Desulfuromonas soudanensis</name>
    <dbReference type="NCBI Taxonomy" id="1603606"/>
    <lineage>
        <taxon>Bacteria</taxon>
        <taxon>Pseudomonadati</taxon>
        <taxon>Thermodesulfobacteriota</taxon>
        <taxon>Desulfuromonadia</taxon>
        <taxon>Desulfuromonadales</taxon>
        <taxon>Desulfuromonadaceae</taxon>
        <taxon>Desulfuromonas</taxon>
    </lineage>
</organism>
<evidence type="ECO:0000256" key="12">
    <source>
        <dbReference type="RuleBase" id="RU004478"/>
    </source>
</evidence>
<dbReference type="PRINTS" id="PR00773">
    <property type="entry name" value="GRPEPROTEIN"/>
</dbReference>